<organism evidence="1 2">
    <name type="scientific">Penicillium canariense</name>
    <dbReference type="NCBI Taxonomy" id="189055"/>
    <lineage>
        <taxon>Eukaryota</taxon>
        <taxon>Fungi</taxon>
        <taxon>Dikarya</taxon>
        <taxon>Ascomycota</taxon>
        <taxon>Pezizomycotina</taxon>
        <taxon>Eurotiomycetes</taxon>
        <taxon>Eurotiomycetidae</taxon>
        <taxon>Eurotiales</taxon>
        <taxon>Aspergillaceae</taxon>
        <taxon>Penicillium</taxon>
    </lineage>
</organism>
<keyword evidence="2" id="KW-1185">Reference proteome</keyword>
<comment type="caution">
    <text evidence="1">The sequence shown here is derived from an EMBL/GenBank/DDBJ whole genome shotgun (WGS) entry which is preliminary data.</text>
</comment>
<sequence length="189" mass="20503">MPPGEATRTRYPGPWTMGEGLGLSAGLTGSLAQTWPRQNAPSAHDEPSQYDPMPGPISVCLLASHMKQTRSWPPLASALWPASAATGARGCEKDAHMDSAYDTCWFLQVPAFTAHPLPSVHRGSGNAPGTRYGLRTLQAIPRTPHANSLALLWFHCTEYTPRPWILAWNLTLANLPVFRINPPDPSSDA</sequence>
<name>A0A9W9LQ18_9EURO</name>
<reference evidence="1" key="2">
    <citation type="journal article" date="2023" name="IMA Fungus">
        <title>Comparative genomic study of the Penicillium genus elucidates a diverse pangenome and 15 lateral gene transfer events.</title>
        <authorList>
            <person name="Petersen C."/>
            <person name="Sorensen T."/>
            <person name="Nielsen M.R."/>
            <person name="Sondergaard T.E."/>
            <person name="Sorensen J.L."/>
            <person name="Fitzpatrick D.A."/>
            <person name="Frisvad J.C."/>
            <person name="Nielsen K.L."/>
        </authorList>
    </citation>
    <scope>NUCLEOTIDE SEQUENCE</scope>
    <source>
        <strain evidence="1">IBT 26290</strain>
    </source>
</reference>
<dbReference type="GeneID" id="81425701"/>
<dbReference type="EMBL" id="JAPQKN010000002">
    <property type="protein sequence ID" value="KAJ5168806.1"/>
    <property type="molecule type" value="Genomic_DNA"/>
</dbReference>
<evidence type="ECO:0000313" key="2">
    <source>
        <dbReference type="Proteomes" id="UP001149163"/>
    </source>
</evidence>
<dbReference type="AlphaFoldDB" id="A0A9W9LQ18"/>
<protein>
    <submittedName>
        <fullName evidence="1">Uncharacterized protein</fullName>
    </submittedName>
</protein>
<gene>
    <name evidence="1" type="ORF">N7482_004400</name>
</gene>
<proteinExistence type="predicted"/>
<accession>A0A9W9LQ18</accession>
<reference evidence="1" key="1">
    <citation type="submission" date="2022-11" db="EMBL/GenBank/DDBJ databases">
        <authorList>
            <person name="Petersen C."/>
        </authorList>
    </citation>
    <scope>NUCLEOTIDE SEQUENCE</scope>
    <source>
        <strain evidence="1">IBT 26290</strain>
    </source>
</reference>
<dbReference type="Proteomes" id="UP001149163">
    <property type="component" value="Unassembled WGS sequence"/>
</dbReference>
<evidence type="ECO:0000313" key="1">
    <source>
        <dbReference type="EMBL" id="KAJ5168806.1"/>
    </source>
</evidence>
<dbReference type="RefSeq" id="XP_056545267.1">
    <property type="nucleotide sequence ID" value="XM_056686525.1"/>
</dbReference>